<dbReference type="InterPro" id="IPR002051">
    <property type="entry name" value="Haem_Oase"/>
</dbReference>
<dbReference type="GO" id="GO:0004392">
    <property type="term" value="F:heme oxygenase (decyclizing) activity"/>
    <property type="evidence" value="ECO:0007669"/>
    <property type="project" value="UniProtKB-EC"/>
</dbReference>
<dbReference type="PANTHER" id="PTHR35703:SF2">
    <property type="entry name" value="HEME OXYGENASE 1, CHLOROPLASTIC-RELATED"/>
    <property type="match status" value="1"/>
</dbReference>
<evidence type="ECO:0000256" key="6">
    <source>
        <dbReference type="ARBA" id="ARBA00022617"/>
    </source>
</evidence>
<feature type="region of interest" description="Disordered" evidence="12">
    <location>
        <begin position="455"/>
        <end position="476"/>
    </location>
</feature>
<evidence type="ECO:0000256" key="7">
    <source>
        <dbReference type="ARBA" id="ARBA00022640"/>
    </source>
</evidence>
<reference evidence="13" key="1">
    <citation type="journal article" date="2019" name="Plant J.">
        <title>Chlorella vulgaris genome assembly and annotation reveals the molecular basis for metabolic acclimation to high light conditions.</title>
        <authorList>
            <person name="Cecchin M."/>
            <person name="Marcolungo L."/>
            <person name="Rossato M."/>
            <person name="Girolomoni L."/>
            <person name="Cosentino E."/>
            <person name="Cuine S."/>
            <person name="Li-Beisson Y."/>
            <person name="Delledonne M."/>
            <person name="Ballottari M."/>
        </authorList>
    </citation>
    <scope>NUCLEOTIDE SEQUENCE</scope>
    <source>
        <strain evidence="13">211/11P</strain>
    </source>
</reference>
<evidence type="ECO:0000256" key="9">
    <source>
        <dbReference type="ARBA" id="ARBA00022946"/>
    </source>
</evidence>
<comment type="caution">
    <text evidence="13">The sequence shown here is derived from an EMBL/GenBank/DDBJ whole genome shotgun (WGS) entry which is preliminary data.</text>
</comment>
<sequence length="656" mass="72240">MDKDSTPFLLPTDALLVVFQHLFAPDSDACSSGLPLSVFIERWTAVRATCSHWQEVLLAHPPPVFLDVSVMPEAWLPWILSLPVNVLRIEAGLDSRWSTAAGNTGAAQQQEEQMRPPVGMPAPIAALQLVAGLEGAGRPAPFWSPMSLTQLQSLHLQAPVSSPSEPAVFDSAAVRDLGQLTQLSLGSFADFQLEHLPTRLHRLHLRYDLQTRRLSMPLLPPQTTRLDLLRLEKPGALGLLLDDVLGRVAELDIEAQELLLGVSVHDQRLVATFERPYREGNFVPPHIWGDEEADDKSKQAAEMAGNYFLSELPNCARLQRLRLAGGAAASAKFMPVRHGARDSLAWLWSVVRMQGLQNLYGLSGCEIKARQQLFDTRLSIECPTPPPAEPLWEPDWCCISVVRDDGLPADAAKGGIVDALPTGRHLSVSVRASAEAAAQKPFLQELREYSMQLHTKAQAPKEGKAKEPKQQRPFNPTRKGFMRFMVESKVVYEAFESILEEASTPYYKLLTNTGLERAGALAKDIAHMEQAYGLEVPVAAEDGPGHKYAAKLRELATSSPPAFLCHYFNHYFAHTAGGRMIGKSVSNAVLDGWTGAFYEWEGDVKEHQEKVRDTINGIAAKWSQEEKDACLKATPATFGWGGRLVQLITEGQAMGH</sequence>
<dbReference type="SUPFAM" id="SSF48613">
    <property type="entry name" value="Heme oxygenase-like"/>
    <property type="match status" value="1"/>
</dbReference>
<dbReference type="PANTHER" id="PTHR35703">
    <property type="entry name" value="HEME OXYGENASE 1, CHLOROPLASTIC-RELATED"/>
    <property type="match status" value="1"/>
</dbReference>
<keyword evidence="8" id="KW-0479">Metal-binding</keyword>
<evidence type="ECO:0000256" key="11">
    <source>
        <dbReference type="ARBA" id="ARBA00023004"/>
    </source>
</evidence>
<protein>
    <recommendedName>
        <fullName evidence="3">heme oxygenase (biliverdin-producing)</fullName>
        <ecNumber evidence="3">1.14.14.18</ecNumber>
    </recommendedName>
</protein>
<gene>
    <name evidence="13" type="ORF">D9Q98_009007</name>
</gene>
<dbReference type="AlphaFoldDB" id="A0A9D4TGZ9"/>
<dbReference type="GO" id="GO:0015979">
    <property type="term" value="P:photosynthesis"/>
    <property type="evidence" value="ECO:0007669"/>
    <property type="project" value="UniProtKB-KW"/>
</dbReference>
<dbReference type="GO" id="GO:0009507">
    <property type="term" value="C:chloroplast"/>
    <property type="evidence" value="ECO:0007669"/>
    <property type="project" value="UniProtKB-SubCell"/>
</dbReference>
<accession>A0A9D4TGZ9</accession>
<keyword evidence="4" id="KW-0150">Chloroplast</keyword>
<evidence type="ECO:0000256" key="8">
    <source>
        <dbReference type="ARBA" id="ARBA00022723"/>
    </source>
</evidence>
<reference evidence="13" key="2">
    <citation type="submission" date="2020-11" db="EMBL/GenBank/DDBJ databases">
        <authorList>
            <person name="Cecchin M."/>
            <person name="Marcolungo L."/>
            <person name="Rossato M."/>
            <person name="Girolomoni L."/>
            <person name="Cosentino E."/>
            <person name="Cuine S."/>
            <person name="Li-Beisson Y."/>
            <person name="Delledonne M."/>
            <person name="Ballottari M."/>
        </authorList>
    </citation>
    <scope>NUCLEOTIDE SEQUENCE</scope>
    <source>
        <strain evidence="13">211/11P</strain>
        <tissue evidence="13">Whole cell</tissue>
    </source>
</reference>
<keyword evidence="5" id="KW-0602">Photosynthesis</keyword>
<dbReference type="GO" id="GO:0046872">
    <property type="term" value="F:metal ion binding"/>
    <property type="evidence" value="ECO:0007669"/>
    <property type="project" value="UniProtKB-KW"/>
</dbReference>
<evidence type="ECO:0000313" key="14">
    <source>
        <dbReference type="Proteomes" id="UP001055712"/>
    </source>
</evidence>
<dbReference type="GO" id="GO:0006788">
    <property type="term" value="P:heme oxidation"/>
    <property type="evidence" value="ECO:0007669"/>
    <property type="project" value="InterPro"/>
</dbReference>
<keyword evidence="7" id="KW-0934">Plastid</keyword>
<comment type="similarity">
    <text evidence="2">Belongs to the heme oxygenase family.</text>
</comment>
<evidence type="ECO:0000256" key="5">
    <source>
        <dbReference type="ARBA" id="ARBA00022531"/>
    </source>
</evidence>
<comment type="subcellular location">
    <subcellularLocation>
        <location evidence="1">Plastid</location>
        <location evidence="1">Chloroplast</location>
    </subcellularLocation>
</comment>
<dbReference type="InterPro" id="IPR016053">
    <property type="entry name" value="Haem_Oase-like"/>
</dbReference>
<dbReference type="EMBL" id="SIDB01000012">
    <property type="protein sequence ID" value="KAI3425239.1"/>
    <property type="molecule type" value="Genomic_DNA"/>
</dbReference>
<evidence type="ECO:0000256" key="4">
    <source>
        <dbReference type="ARBA" id="ARBA00022528"/>
    </source>
</evidence>
<keyword evidence="9" id="KW-0809">Transit peptide</keyword>
<dbReference type="OrthoDB" id="652091at2759"/>
<organism evidence="13 14">
    <name type="scientific">Chlorella vulgaris</name>
    <name type="common">Green alga</name>
    <dbReference type="NCBI Taxonomy" id="3077"/>
    <lineage>
        <taxon>Eukaryota</taxon>
        <taxon>Viridiplantae</taxon>
        <taxon>Chlorophyta</taxon>
        <taxon>core chlorophytes</taxon>
        <taxon>Trebouxiophyceae</taxon>
        <taxon>Chlorellales</taxon>
        <taxon>Chlorellaceae</taxon>
        <taxon>Chlorella clade</taxon>
        <taxon>Chlorella</taxon>
    </lineage>
</organism>
<keyword evidence="6" id="KW-0349">Heme</keyword>
<dbReference type="EC" id="1.14.14.18" evidence="3"/>
<name>A0A9D4TGZ9_CHLVU</name>
<dbReference type="InterPro" id="IPR016084">
    <property type="entry name" value="Haem_Oase-like_multi-hlx"/>
</dbReference>
<evidence type="ECO:0000313" key="13">
    <source>
        <dbReference type="EMBL" id="KAI3425239.1"/>
    </source>
</evidence>
<evidence type="ECO:0000256" key="10">
    <source>
        <dbReference type="ARBA" id="ARBA00023002"/>
    </source>
</evidence>
<evidence type="ECO:0000256" key="12">
    <source>
        <dbReference type="SAM" id="MobiDB-lite"/>
    </source>
</evidence>
<dbReference type="Gene3D" id="1.20.910.10">
    <property type="entry name" value="Heme oxygenase-like"/>
    <property type="match status" value="1"/>
</dbReference>
<feature type="compositionally biased region" description="Basic and acidic residues" evidence="12">
    <location>
        <begin position="459"/>
        <end position="470"/>
    </location>
</feature>
<dbReference type="Proteomes" id="UP001055712">
    <property type="component" value="Unassembled WGS sequence"/>
</dbReference>
<keyword evidence="11" id="KW-0408">Iron</keyword>
<keyword evidence="14" id="KW-1185">Reference proteome</keyword>
<proteinExistence type="inferred from homology"/>
<keyword evidence="10" id="KW-0560">Oxidoreductase</keyword>
<evidence type="ECO:0000256" key="3">
    <source>
        <dbReference type="ARBA" id="ARBA00012360"/>
    </source>
</evidence>
<evidence type="ECO:0000256" key="1">
    <source>
        <dbReference type="ARBA" id="ARBA00004229"/>
    </source>
</evidence>
<dbReference type="CDD" id="cd19165">
    <property type="entry name" value="HemeO"/>
    <property type="match status" value="1"/>
</dbReference>
<evidence type="ECO:0000256" key="2">
    <source>
        <dbReference type="ARBA" id="ARBA00006134"/>
    </source>
</evidence>
<dbReference type="InterPro" id="IPR016951">
    <property type="entry name" value="Haem_Oase_decyc_pln"/>
</dbReference>
<dbReference type="Pfam" id="PF01126">
    <property type="entry name" value="Heme_oxygenase"/>
    <property type="match status" value="1"/>
</dbReference>